<dbReference type="InterPro" id="IPR001646">
    <property type="entry name" value="5peptide_repeat"/>
</dbReference>
<dbReference type="AlphaFoldDB" id="A0A8S1MLV8"/>
<sequence length="320" mass="36220">MNTPKNQLETLFDIFTTILKVDEEIFTQIIDILRKENIPDIIEHFSKEINQKYLRSSIIKLKNVSNENEVNKLEDIGNDIKVILNTLKKIKDNDINLQNFSSEQYLEFKKVIMSKIKENQKLRSFLKFLVHLTSVDKQFIVCGSNSLHLLVEINVDLKNQCFENIKIKNTSLIGGNFFRCNLSGSVFENVDISGVNLNGAILFNCNWEQIKVDELNYLQGHKGSISQVCFSPDGTTLASGGGSIFGDGDCSIRLWDVKTGQQKAKLNGHFNGVLSVCFSSDGTTLASGGHDNSIRLWDVKTQNNQKQIEYLVYENQALDR</sequence>
<dbReference type="Proteomes" id="UP000692954">
    <property type="component" value="Unassembled WGS sequence"/>
</dbReference>
<dbReference type="PROSITE" id="PS50294">
    <property type="entry name" value="WD_REPEATS_REGION"/>
    <property type="match status" value="1"/>
</dbReference>
<feature type="repeat" description="WD" evidence="1">
    <location>
        <begin position="218"/>
        <end position="265"/>
    </location>
</feature>
<dbReference type="Pfam" id="PF00805">
    <property type="entry name" value="Pentapeptide"/>
    <property type="match status" value="1"/>
</dbReference>
<proteinExistence type="predicted"/>
<keyword evidence="1" id="KW-0853">WD repeat</keyword>
<comment type="caution">
    <text evidence="2">The sequence shown here is derived from an EMBL/GenBank/DDBJ whole genome shotgun (WGS) entry which is preliminary data.</text>
</comment>
<feature type="repeat" description="WD" evidence="1">
    <location>
        <begin position="266"/>
        <end position="307"/>
    </location>
</feature>
<dbReference type="PROSITE" id="PS50082">
    <property type="entry name" value="WD_REPEATS_2"/>
    <property type="match status" value="2"/>
</dbReference>
<protein>
    <submittedName>
        <fullName evidence="2">Uncharacterized protein</fullName>
    </submittedName>
</protein>
<evidence type="ECO:0000313" key="2">
    <source>
        <dbReference type="EMBL" id="CAD8082017.1"/>
    </source>
</evidence>
<name>A0A8S1MLV8_9CILI</name>
<accession>A0A8S1MLV8</accession>
<reference evidence="2" key="1">
    <citation type="submission" date="2021-01" db="EMBL/GenBank/DDBJ databases">
        <authorList>
            <consortium name="Genoscope - CEA"/>
            <person name="William W."/>
        </authorList>
    </citation>
    <scope>NUCLEOTIDE SEQUENCE</scope>
</reference>
<dbReference type="PROSITE" id="PS00678">
    <property type="entry name" value="WD_REPEATS_1"/>
    <property type="match status" value="1"/>
</dbReference>
<evidence type="ECO:0000256" key="1">
    <source>
        <dbReference type="PROSITE-ProRule" id="PRU00221"/>
    </source>
</evidence>
<dbReference type="EMBL" id="CAJJDN010000042">
    <property type="protein sequence ID" value="CAD8082017.1"/>
    <property type="molecule type" value="Genomic_DNA"/>
</dbReference>
<organism evidence="2 3">
    <name type="scientific">Paramecium sonneborni</name>
    <dbReference type="NCBI Taxonomy" id="65129"/>
    <lineage>
        <taxon>Eukaryota</taxon>
        <taxon>Sar</taxon>
        <taxon>Alveolata</taxon>
        <taxon>Ciliophora</taxon>
        <taxon>Intramacronucleata</taxon>
        <taxon>Oligohymenophorea</taxon>
        <taxon>Peniculida</taxon>
        <taxon>Parameciidae</taxon>
        <taxon>Paramecium</taxon>
    </lineage>
</organism>
<dbReference type="OrthoDB" id="283099at2759"/>
<gene>
    <name evidence="2" type="ORF">PSON_ATCC_30995.1.T0420353</name>
</gene>
<dbReference type="Pfam" id="PF00400">
    <property type="entry name" value="WD40"/>
    <property type="match status" value="2"/>
</dbReference>
<dbReference type="PANTHER" id="PTHR45333">
    <property type="entry name" value="MEMBRANE PROTEIN-RELATED"/>
    <property type="match status" value="1"/>
</dbReference>
<dbReference type="PANTHER" id="PTHR45333:SF1">
    <property type="entry name" value="CHROMOSOME UNDETERMINED SCAFFOLD_625, WHOLE GENOME SHOTGUN SEQUENCE"/>
    <property type="match status" value="1"/>
</dbReference>
<dbReference type="InterPro" id="IPR001680">
    <property type="entry name" value="WD40_rpt"/>
</dbReference>
<dbReference type="InterPro" id="IPR019775">
    <property type="entry name" value="WD40_repeat_CS"/>
</dbReference>
<dbReference type="SMART" id="SM00320">
    <property type="entry name" value="WD40"/>
    <property type="match status" value="2"/>
</dbReference>
<evidence type="ECO:0000313" key="3">
    <source>
        <dbReference type="Proteomes" id="UP000692954"/>
    </source>
</evidence>
<keyword evidence="3" id="KW-1185">Reference proteome</keyword>